<evidence type="ECO:0000256" key="1">
    <source>
        <dbReference type="SAM" id="MobiDB-lite"/>
    </source>
</evidence>
<organism evidence="3 4">
    <name type="scientific">Desulfuromonas soudanensis</name>
    <dbReference type="NCBI Taxonomy" id="1603606"/>
    <lineage>
        <taxon>Bacteria</taxon>
        <taxon>Pseudomonadati</taxon>
        <taxon>Thermodesulfobacteriota</taxon>
        <taxon>Desulfuromonadia</taxon>
        <taxon>Desulfuromonadales</taxon>
        <taxon>Desulfuromonadaceae</taxon>
        <taxon>Desulfuromonas</taxon>
    </lineage>
</organism>
<evidence type="ECO:0000313" key="3">
    <source>
        <dbReference type="EMBL" id="ALC17089.1"/>
    </source>
</evidence>
<evidence type="ECO:0000313" key="4">
    <source>
        <dbReference type="Proteomes" id="UP000057158"/>
    </source>
</evidence>
<dbReference type="NCBIfam" id="NF033652">
    <property type="entry name" value="LbtU_sider_porin"/>
    <property type="match status" value="1"/>
</dbReference>
<feature type="chain" id="PRO_5005787651" description="Phosphate-selective porin O and P" evidence="2">
    <location>
        <begin position="29"/>
        <end position="387"/>
    </location>
</feature>
<evidence type="ECO:0008006" key="5">
    <source>
        <dbReference type="Google" id="ProtNLM"/>
    </source>
</evidence>
<dbReference type="SUPFAM" id="SSF56935">
    <property type="entry name" value="Porins"/>
    <property type="match status" value="1"/>
</dbReference>
<dbReference type="Proteomes" id="UP000057158">
    <property type="component" value="Chromosome"/>
</dbReference>
<dbReference type="EMBL" id="CP010802">
    <property type="protein sequence ID" value="ALC17089.1"/>
    <property type="molecule type" value="Genomic_DNA"/>
</dbReference>
<dbReference type="KEGG" id="des:DSOUD_2326"/>
<protein>
    <recommendedName>
        <fullName evidence="5">Phosphate-selective porin O and P</fullName>
    </recommendedName>
</protein>
<feature type="region of interest" description="Disordered" evidence="1">
    <location>
        <begin position="30"/>
        <end position="53"/>
    </location>
</feature>
<keyword evidence="4" id="KW-1185">Reference proteome</keyword>
<dbReference type="AlphaFoldDB" id="A0A0M3QFZ4"/>
<feature type="signal peptide" evidence="2">
    <location>
        <begin position="1"/>
        <end position="28"/>
    </location>
</feature>
<sequence length="387" mass="41382">MTGKMSRIVPALLFGGLLALTFPAPSFAHGDTAAGGETPASPETPDPSAGERQVEPYHTLAEKKAAGRARNITDRITISGLIEVEAAAENVDFADGTADAASDLTLATAQIALGVKLTERVRGNISLLFEEGAFGDEDTDLEVDEAAVDIYFPSLFGRFGRLYLPFGVYHSHFISDPLTLALGETRETALLLGYGHDLFSLSAFVFNGDAGKIGQEDQIDDWGASLVLTPAEGIELGGSYLADLADSDAGLLAEYRRRVGGWSSFATVEHGPFGASAEILGGVQSFDAADLDADGNGKGDRPLAWNLEVSWAPVEQVEVAARYEGSDEFAGQPERQYGVAVSWSLWEDATLSLEYLRGRFDQDFSADEEGNVPDRRELLGAQLAFEF</sequence>
<dbReference type="Gene3D" id="2.40.160.10">
    <property type="entry name" value="Porin"/>
    <property type="match status" value="1"/>
</dbReference>
<keyword evidence="2" id="KW-0732">Signal</keyword>
<accession>A0A0M3QFZ4</accession>
<dbReference type="InterPro" id="IPR023614">
    <property type="entry name" value="Porin_dom_sf"/>
</dbReference>
<dbReference type="RefSeq" id="WP_053551123.1">
    <property type="nucleotide sequence ID" value="NZ_CP010802.1"/>
</dbReference>
<gene>
    <name evidence="3" type="ORF">DSOUD_2326</name>
</gene>
<dbReference type="STRING" id="1603606.DSOUD_2326"/>
<proteinExistence type="predicted"/>
<reference evidence="3 4" key="1">
    <citation type="submission" date="2015-07" db="EMBL/GenBank/DDBJ databases">
        <title>Isolation and Genomic Characterization of a Novel Halophilic Metal-Reducing Deltaproteobacterium from the Deep Subsurface.</title>
        <authorList>
            <person name="Badalamenti J.P."/>
            <person name="Summers Z.M."/>
            <person name="Gralnick J.A."/>
            <person name="Bond D.R."/>
        </authorList>
    </citation>
    <scope>NUCLEOTIDE SEQUENCE [LARGE SCALE GENOMIC DNA]</scope>
    <source>
        <strain evidence="3 4">WTL</strain>
    </source>
</reference>
<name>A0A0M3QFZ4_9BACT</name>
<dbReference type="OrthoDB" id="5417572at2"/>
<dbReference type="PATRIC" id="fig|1603606.3.peg.2518"/>
<evidence type="ECO:0000256" key="2">
    <source>
        <dbReference type="SAM" id="SignalP"/>
    </source>
</evidence>